<evidence type="ECO:0000313" key="3">
    <source>
        <dbReference type="Proteomes" id="UP000315825"/>
    </source>
</evidence>
<feature type="transmembrane region" description="Helical" evidence="1">
    <location>
        <begin position="6"/>
        <end position="25"/>
    </location>
</feature>
<keyword evidence="1" id="KW-1133">Transmembrane helix</keyword>
<accession>A0A520N1L9</accession>
<dbReference type="EMBL" id="SHBE01000001">
    <property type="protein sequence ID" value="RZO27354.1"/>
    <property type="molecule type" value="Genomic_DNA"/>
</dbReference>
<organism evidence="2 3">
    <name type="scientific">SAR86 cluster bacterium</name>
    <dbReference type="NCBI Taxonomy" id="2030880"/>
    <lineage>
        <taxon>Bacteria</taxon>
        <taxon>Pseudomonadati</taxon>
        <taxon>Pseudomonadota</taxon>
        <taxon>Gammaproteobacteria</taxon>
        <taxon>SAR86 cluster</taxon>
    </lineage>
</organism>
<name>A0A520N1L9_9GAMM</name>
<keyword evidence="1" id="KW-0472">Membrane</keyword>
<dbReference type="Proteomes" id="UP000315825">
    <property type="component" value="Unassembled WGS sequence"/>
</dbReference>
<proteinExistence type="predicted"/>
<feature type="transmembrane region" description="Helical" evidence="1">
    <location>
        <begin position="94"/>
        <end position="113"/>
    </location>
</feature>
<evidence type="ECO:0008006" key="4">
    <source>
        <dbReference type="Google" id="ProtNLM"/>
    </source>
</evidence>
<protein>
    <recommendedName>
        <fullName evidence="4">Rod shape-determining protein MreD</fullName>
    </recommendedName>
</protein>
<sequence length="151" mass="18067">MNEARLIILFITFFFYSYLINILNLDSYLPDGFIINILLMASFLQRMPSVYFFIFLGFIADLFFSEIVGPYMFCYFLSGLFLNFETLRWIQRAFLEQIILLFFLSLILNMLLLTANEISFDFQRVVINPFANIGFWTLLFFMQRGKWLKNI</sequence>
<reference evidence="2 3" key="1">
    <citation type="submission" date="2019-02" db="EMBL/GenBank/DDBJ databases">
        <title>Prokaryotic population dynamics and viral predation in marine succession experiment using metagenomics: the confinement effect.</title>
        <authorList>
            <person name="Haro-Moreno J.M."/>
            <person name="Rodriguez-Valera F."/>
            <person name="Lopez-Perez M."/>
        </authorList>
    </citation>
    <scope>NUCLEOTIDE SEQUENCE [LARGE SCALE GENOMIC DNA]</scope>
    <source>
        <strain evidence="2">MED-G159</strain>
    </source>
</reference>
<dbReference type="AlphaFoldDB" id="A0A520N1L9"/>
<feature type="transmembrane region" description="Helical" evidence="1">
    <location>
        <begin position="62"/>
        <end position="82"/>
    </location>
</feature>
<keyword evidence="1" id="KW-0812">Transmembrane</keyword>
<feature type="transmembrane region" description="Helical" evidence="1">
    <location>
        <begin position="125"/>
        <end position="142"/>
    </location>
</feature>
<evidence type="ECO:0000313" key="2">
    <source>
        <dbReference type="EMBL" id="RZO27354.1"/>
    </source>
</evidence>
<evidence type="ECO:0000256" key="1">
    <source>
        <dbReference type="SAM" id="Phobius"/>
    </source>
</evidence>
<gene>
    <name evidence="2" type="ORF">EVA92_01005</name>
</gene>
<comment type="caution">
    <text evidence="2">The sequence shown here is derived from an EMBL/GenBank/DDBJ whole genome shotgun (WGS) entry which is preliminary data.</text>
</comment>